<dbReference type="Proteomes" id="UP000028123">
    <property type="component" value="Unassembled WGS sequence"/>
</dbReference>
<evidence type="ECO:0000256" key="1">
    <source>
        <dbReference type="ARBA" id="ARBA00022679"/>
    </source>
</evidence>
<evidence type="ECO:0000313" key="5">
    <source>
        <dbReference type="Proteomes" id="UP000028123"/>
    </source>
</evidence>
<dbReference type="PROSITE" id="PS51186">
    <property type="entry name" value="GNAT"/>
    <property type="match status" value="1"/>
</dbReference>
<dbReference type="CDD" id="cd04301">
    <property type="entry name" value="NAT_SF"/>
    <property type="match status" value="1"/>
</dbReference>
<dbReference type="OrthoDB" id="5319888at2"/>
<keyword evidence="2" id="KW-0012">Acyltransferase</keyword>
<gene>
    <name evidence="4" type="ORF">ET33_27615</name>
</gene>
<proteinExistence type="predicted"/>
<dbReference type="InterPro" id="IPR000182">
    <property type="entry name" value="GNAT_dom"/>
</dbReference>
<keyword evidence="1 4" id="KW-0808">Transferase</keyword>
<evidence type="ECO:0000256" key="2">
    <source>
        <dbReference type="ARBA" id="ARBA00023315"/>
    </source>
</evidence>
<evidence type="ECO:0000259" key="3">
    <source>
        <dbReference type="PROSITE" id="PS51186"/>
    </source>
</evidence>
<sequence length="210" mass="24588">MTTPITFEPMQPIYHQQVGRLLAYLLHGKFRHLTSIASDELALFFELWLEQVPDLPGNRRMIALQGGEIVGTIAIKWLTQSSSSASIKRQKSPSWQSIHRFGRWNLFKIRIGLSLFDYKPQAGECYIADVVVHPDYRGQGVGKLLLRWAEQFVQQEPGVDRLSLYVSGKNLRARKLYEQLGFNVRSHENSLVWHWLFNEKEWSYMWKRLK</sequence>
<dbReference type="EMBL" id="JNVM01000043">
    <property type="protein sequence ID" value="KEQ22130.1"/>
    <property type="molecule type" value="Genomic_DNA"/>
</dbReference>
<dbReference type="InterPro" id="IPR016181">
    <property type="entry name" value="Acyl_CoA_acyltransferase"/>
</dbReference>
<name>A0A081NUK7_9BACL</name>
<keyword evidence="5" id="KW-1185">Reference proteome</keyword>
<reference evidence="4 5" key="1">
    <citation type="submission" date="2014-06" db="EMBL/GenBank/DDBJ databases">
        <title>Draft genome sequence of Paenibacillus sp. MSt1.</title>
        <authorList>
            <person name="Aw Y.K."/>
            <person name="Ong K.S."/>
            <person name="Gan H.M."/>
            <person name="Lee S.M."/>
        </authorList>
    </citation>
    <scope>NUCLEOTIDE SEQUENCE [LARGE SCALE GENOMIC DNA]</scope>
    <source>
        <strain evidence="4 5">MSt1</strain>
    </source>
</reference>
<dbReference type="eggNOG" id="COG0456">
    <property type="taxonomic scope" value="Bacteria"/>
</dbReference>
<organism evidence="4 5">
    <name type="scientific">Paenibacillus tyrfis</name>
    <dbReference type="NCBI Taxonomy" id="1501230"/>
    <lineage>
        <taxon>Bacteria</taxon>
        <taxon>Bacillati</taxon>
        <taxon>Bacillota</taxon>
        <taxon>Bacilli</taxon>
        <taxon>Bacillales</taxon>
        <taxon>Paenibacillaceae</taxon>
        <taxon>Paenibacillus</taxon>
    </lineage>
</organism>
<dbReference type="PANTHER" id="PTHR43877">
    <property type="entry name" value="AMINOALKYLPHOSPHONATE N-ACETYLTRANSFERASE-RELATED-RELATED"/>
    <property type="match status" value="1"/>
</dbReference>
<dbReference type="Gene3D" id="3.40.630.30">
    <property type="match status" value="1"/>
</dbReference>
<protein>
    <submittedName>
        <fullName evidence="4">Acetyltransferase</fullName>
    </submittedName>
</protein>
<dbReference type="AlphaFoldDB" id="A0A081NUK7"/>
<dbReference type="PANTHER" id="PTHR43877:SF2">
    <property type="entry name" value="AMINOALKYLPHOSPHONATE N-ACETYLTRANSFERASE-RELATED"/>
    <property type="match status" value="1"/>
</dbReference>
<dbReference type="Pfam" id="PF00583">
    <property type="entry name" value="Acetyltransf_1"/>
    <property type="match status" value="1"/>
</dbReference>
<dbReference type="GO" id="GO:0016747">
    <property type="term" value="F:acyltransferase activity, transferring groups other than amino-acyl groups"/>
    <property type="evidence" value="ECO:0007669"/>
    <property type="project" value="InterPro"/>
</dbReference>
<dbReference type="SUPFAM" id="SSF55729">
    <property type="entry name" value="Acyl-CoA N-acyltransferases (Nat)"/>
    <property type="match status" value="1"/>
</dbReference>
<dbReference type="InterPro" id="IPR050832">
    <property type="entry name" value="Bact_Acetyltransf"/>
</dbReference>
<comment type="caution">
    <text evidence="4">The sequence shown here is derived from an EMBL/GenBank/DDBJ whole genome shotgun (WGS) entry which is preliminary data.</text>
</comment>
<accession>A0A081NUK7</accession>
<feature type="domain" description="N-acetyltransferase" evidence="3">
    <location>
        <begin position="20"/>
        <end position="210"/>
    </location>
</feature>
<dbReference type="RefSeq" id="WP_036692301.1">
    <property type="nucleotide sequence ID" value="NZ_JNVM01000043.1"/>
</dbReference>
<evidence type="ECO:0000313" key="4">
    <source>
        <dbReference type="EMBL" id="KEQ22130.1"/>
    </source>
</evidence>